<evidence type="ECO:0000313" key="3">
    <source>
        <dbReference type="Proteomes" id="UP000559809"/>
    </source>
</evidence>
<proteinExistence type="predicted"/>
<dbReference type="AlphaFoldDB" id="A0A853FSV4"/>
<accession>A0A853FSV4</accession>
<dbReference type="PANTHER" id="PTHR35563">
    <property type="entry name" value="BARREL METAL-DEPENDENT HYDROLASE, PUTATIVE (AFU_ORTHOLOGUE AFUA_1G16240)-RELATED"/>
    <property type="match status" value="1"/>
</dbReference>
<dbReference type="PANTHER" id="PTHR35563:SF2">
    <property type="entry name" value="BARREL METAL-DEPENDENT HYDROLASE, PUTATIVE (AFU_ORTHOLOGUE AFUA_1G16240)-RELATED"/>
    <property type="match status" value="1"/>
</dbReference>
<dbReference type="Gene3D" id="3.20.20.140">
    <property type="entry name" value="Metal-dependent hydrolases"/>
    <property type="match status" value="1"/>
</dbReference>
<comment type="caution">
    <text evidence="2">The sequence shown here is derived from an EMBL/GenBank/DDBJ whole genome shotgun (WGS) entry which is preliminary data.</text>
</comment>
<name>A0A853FSV4_9BURK</name>
<evidence type="ECO:0000259" key="1">
    <source>
        <dbReference type="Pfam" id="PF04909"/>
    </source>
</evidence>
<dbReference type="InterPro" id="IPR032466">
    <property type="entry name" value="Metal_Hydrolase"/>
</dbReference>
<dbReference type="GO" id="GO:0016787">
    <property type="term" value="F:hydrolase activity"/>
    <property type="evidence" value="ECO:0007669"/>
    <property type="project" value="UniProtKB-KW"/>
</dbReference>
<dbReference type="SUPFAM" id="SSF51556">
    <property type="entry name" value="Metallo-dependent hydrolases"/>
    <property type="match status" value="1"/>
</dbReference>
<dbReference type="RefSeq" id="WP_180154244.1">
    <property type="nucleotide sequence ID" value="NZ_JACCEM010000003.1"/>
</dbReference>
<dbReference type="InterPro" id="IPR052358">
    <property type="entry name" value="Aro_Compnd_Degr_Hydrolases"/>
</dbReference>
<feature type="domain" description="Amidohydrolase-related" evidence="1">
    <location>
        <begin position="17"/>
        <end position="283"/>
    </location>
</feature>
<sequence length="283" mass="31190">MHDSDGKPAFTAPPKACDSHFHVFGPAGQYGYGTELRYDPPHAPLEDYLELARRLGLTRFVFVQPSAYGRDNRCMLDAMKQMALPCRGIVDVDENESDATLGALDATGVCGVRINVRPIMPAQPGFGATLAPRIERLAARCAELGWHLDFLLPDWLTIELLPVLRALRLPYSIAHLGMQKARDGADAAGFRQVLDLARNGNCYLKITGIYRISTAPGFSDVAPMVHAALDAAPDRLIWGSDYPHLSFGENSSVELFNLLGAWVPDPAMRQRILSDNPARLYRF</sequence>
<evidence type="ECO:0000313" key="2">
    <source>
        <dbReference type="EMBL" id="NYT48945.1"/>
    </source>
</evidence>
<dbReference type="EMBL" id="JACCEM010000003">
    <property type="protein sequence ID" value="NYT48945.1"/>
    <property type="molecule type" value="Genomic_DNA"/>
</dbReference>
<organism evidence="2 3">
    <name type="scientific">Parapusillimonas granuli</name>
    <dbReference type="NCBI Taxonomy" id="380911"/>
    <lineage>
        <taxon>Bacteria</taxon>
        <taxon>Pseudomonadati</taxon>
        <taxon>Pseudomonadota</taxon>
        <taxon>Betaproteobacteria</taxon>
        <taxon>Burkholderiales</taxon>
        <taxon>Alcaligenaceae</taxon>
        <taxon>Parapusillimonas</taxon>
    </lineage>
</organism>
<keyword evidence="3" id="KW-1185">Reference proteome</keyword>
<reference evidence="2 3" key="1">
    <citation type="submission" date="2020-07" db="EMBL/GenBank/DDBJ databases">
        <title>Taxonomic revisions and descriptions of new bacterial species based on genomic comparisons in the high-G+C-content subgroup of the family Alcaligenaceae.</title>
        <authorList>
            <person name="Szabo A."/>
            <person name="Felfoldi T."/>
        </authorList>
    </citation>
    <scope>NUCLEOTIDE SEQUENCE [LARGE SCALE GENOMIC DNA]</scope>
    <source>
        <strain evidence="2 3">LMG 24012</strain>
    </source>
</reference>
<protein>
    <submittedName>
        <fullName evidence="2">Amidohydrolase family protein</fullName>
    </submittedName>
</protein>
<dbReference type="Pfam" id="PF04909">
    <property type="entry name" value="Amidohydro_2"/>
    <property type="match status" value="1"/>
</dbReference>
<dbReference type="Proteomes" id="UP000559809">
    <property type="component" value="Unassembled WGS sequence"/>
</dbReference>
<keyword evidence="2" id="KW-0378">Hydrolase</keyword>
<gene>
    <name evidence="2" type="ORF">H0A72_06435</name>
</gene>
<dbReference type="InterPro" id="IPR006680">
    <property type="entry name" value="Amidohydro-rel"/>
</dbReference>